<dbReference type="InParanoid" id="A8N4S3"/>
<dbReference type="InterPro" id="IPR043129">
    <property type="entry name" value="ATPase_NBD"/>
</dbReference>
<dbReference type="STRING" id="240176.A8N4S3"/>
<dbReference type="RefSeq" id="XP_001829868.2">
    <property type="nucleotide sequence ID" value="XM_001829816.2"/>
</dbReference>
<keyword evidence="2" id="KW-1185">Reference proteome</keyword>
<sequence>MAAGLLSQGPQIPSLPPNKTVVQIFADFLVYLFRCTKRYIQETEANGQTLWDSLKNSIQFVITHPNGWEGYQQHQLRKSAVLANLIPDTPEGWGRVTFVTEGEASLHFCVQNGLTDLVKEKNQGVLIVGGGGGTVDLSSYRYNTEVKSFEETAVPECHFQGSVFVTNRAKEHLDSEYLLRGSRFEDDVDFIVERFDKRTKLAFRDDNQMKFIQFGSVRQNEPSLGIRTGQLKLQGSVVAGFFEPSVQTIIGAIEKQCTESEHPISTVILVGGFASSDWLHSKIEEGLKGKISRRCHVLYR</sequence>
<reference evidence="1 2" key="1">
    <citation type="journal article" date="2010" name="Proc. Natl. Acad. Sci. U.S.A.">
        <title>Insights into evolution of multicellular fungi from the assembled chromosomes of the mushroom Coprinopsis cinerea (Coprinus cinereus).</title>
        <authorList>
            <person name="Stajich J.E."/>
            <person name="Wilke S.K."/>
            <person name="Ahren D."/>
            <person name="Au C.H."/>
            <person name="Birren B.W."/>
            <person name="Borodovsky M."/>
            <person name="Burns C."/>
            <person name="Canback B."/>
            <person name="Casselton L.A."/>
            <person name="Cheng C.K."/>
            <person name="Deng J."/>
            <person name="Dietrich F.S."/>
            <person name="Fargo D.C."/>
            <person name="Farman M.L."/>
            <person name="Gathman A.C."/>
            <person name="Goldberg J."/>
            <person name="Guigo R."/>
            <person name="Hoegger P.J."/>
            <person name="Hooker J.B."/>
            <person name="Huggins A."/>
            <person name="James T.Y."/>
            <person name="Kamada T."/>
            <person name="Kilaru S."/>
            <person name="Kodira C."/>
            <person name="Kues U."/>
            <person name="Kupfer D."/>
            <person name="Kwan H.S."/>
            <person name="Lomsadze A."/>
            <person name="Li W."/>
            <person name="Lilly W.W."/>
            <person name="Ma L.J."/>
            <person name="Mackey A.J."/>
            <person name="Manning G."/>
            <person name="Martin F."/>
            <person name="Muraguchi H."/>
            <person name="Natvig D.O."/>
            <person name="Palmerini H."/>
            <person name="Ramesh M.A."/>
            <person name="Rehmeyer C.J."/>
            <person name="Roe B.A."/>
            <person name="Shenoy N."/>
            <person name="Stanke M."/>
            <person name="Ter-Hovhannisyan V."/>
            <person name="Tunlid A."/>
            <person name="Velagapudi R."/>
            <person name="Vision T.J."/>
            <person name="Zeng Q."/>
            <person name="Zolan M.E."/>
            <person name="Pukkila P.J."/>
        </authorList>
    </citation>
    <scope>NUCLEOTIDE SEQUENCE [LARGE SCALE GENOMIC DNA]</scope>
    <source>
        <strain evidence="2">Okayama-7 / 130 / ATCC MYA-4618 / FGSC 9003</strain>
    </source>
</reference>
<dbReference type="Gene3D" id="3.30.420.40">
    <property type="match status" value="2"/>
</dbReference>
<gene>
    <name evidence="1" type="ORF">CC1G_11138</name>
</gene>
<evidence type="ECO:0000313" key="2">
    <source>
        <dbReference type="Proteomes" id="UP000001861"/>
    </source>
</evidence>
<dbReference type="SUPFAM" id="SSF53067">
    <property type="entry name" value="Actin-like ATPase domain"/>
    <property type="match status" value="1"/>
</dbReference>
<dbReference type="AlphaFoldDB" id="A8N4S3"/>
<dbReference type="eggNOG" id="KOG0101">
    <property type="taxonomic scope" value="Eukaryota"/>
</dbReference>
<dbReference type="PANTHER" id="PTHR14187">
    <property type="entry name" value="ALPHA KINASE/ELONGATION FACTOR 2 KINASE"/>
    <property type="match status" value="1"/>
</dbReference>
<comment type="caution">
    <text evidence="1">The sequence shown here is derived from an EMBL/GenBank/DDBJ whole genome shotgun (WGS) entry which is preliminary data.</text>
</comment>
<dbReference type="KEGG" id="cci:CC1G_11138"/>
<protein>
    <submittedName>
        <fullName evidence="1">Uncharacterized protein</fullName>
    </submittedName>
</protein>
<dbReference type="HOGENOM" id="CLU_009958_1_1_1"/>
<organism evidence="1 2">
    <name type="scientific">Coprinopsis cinerea (strain Okayama-7 / 130 / ATCC MYA-4618 / FGSC 9003)</name>
    <name type="common">Inky cap fungus</name>
    <name type="synonym">Hormographiella aspergillata</name>
    <dbReference type="NCBI Taxonomy" id="240176"/>
    <lineage>
        <taxon>Eukaryota</taxon>
        <taxon>Fungi</taxon>
        <taxon>Dikarya</taxon>
        <taxon>Basidiomycota</taxon>
        <taxon>Agaricomycotina</taxon>
        <taxon>Agaricomycetes</taxon>
        <taxon>Agaricomycetidae</taxon>
        <taxon>Agaricales</taxon>
        <taxon>Agaricineae</taxon>
        <taxon>Psathyrellaceae</taxon>
        <taxon>Coprinopsis</taxon>
    </lineage>
</organism>
<dbReference type="OrthoDB" id="2963168at2759"/>
<evidence type="ECO:0000313" key="1">
    <source>
        <dbReference type="EMBL" id="EAU91952.2"/>
    </source>
</evidence>
<dbReference type="CDD" id="cd10170">
    <property type="entry name" value="ASKHA_NBD_HSP70"/>
    <property type="match status" value="1"/>
</dbReference>
<dbReference type="VEuPathDB" id="FungiDB:CC1G_11138"/>
<dbReference type="PANTHER" id="PTHR14187:SF5">
    <property type="entry name" value="HEAT SHOCK 70 KDA PROTEIN 12A"/>
    <property type="match status" value="1"/>
</dbReference>
<proteinExistence type="predicted"/>
<accession>A8N4S3</accession>
<dbReference type="Proteomes" id="UP000001861">
    <property type="component" value="Unassembled WGS sequence"/>
</dbReference>
<dbReference type="Gene3D" id="3.90.640.10">
    <property type="entry name" value="Actin, Chain A, domain 4"/>
    <property type="match status" value="1"/>
</dbReference>
<dbReference type="EMBL" id="AACS02000003">
    <property type="protein sequence ID" value="EAU91952.2"/>
    <property type="molecule type" value="Genomic_DNA"/>
</dbReference>
<dbReference type="OMA" id="FVITHPN"/>
<dbReference type="GeneID" id="6006305"/>
<name>A8N4S3_COPC7</name>